<gene>
    <name evidence="1" type="ORF">DWW24_20150</name>
</gene>
<dbReference type="InterPro" id="IPR032183">
    <property type="entry name" value="PKD-like"/>
</dbReference>
<comment type="caution">
    <text evidence="1">The sequence shown here is derived from an EMBL/GenBank/DDBJ whole genome shotgun (WGS) entry which is preliminary data.</text>
</comment>
<evidence type="ECO:0000313" key="2">
    <source>
        <dbReference type="Proteomes" id="UP000283426"/>
    </source>
</evidence>
<proteinExistence type="predicted"/>
<accession>A0A412W382</accession>
<reference evidence="1 2" key="1">
    <citation type="submission" date="2018-08" db="EMBL/GenBank/DDBJ databases">
        <title>A genome reference for cultivated species of the human gut microbiota.</title>
        <authorList>
            <person name="Zou Y."/>
            <person name="Xue W."/>
            <person name="Luo G."/>
        </authorList>
    </citation>
    <scope>NUCLEOTIDE SEQUENCE [LARGE SCALE GENOMIC DNA]</scope>
    <source>
        <strain evidence="1 2">AF14-6AC</strain>
    </source>
</reference>
<evidence type="ECO:0000313" key="1">
    <source>
        <dbReference type="EMBL" id="RGV18193.1"/>
    </source>
</evidence>
<dbReference type="AlphaFoldDB" id="A0A412W382"/>
<evidence type="ECO:0008006" key="3">
    <source>
        <dbReference type="Google" id="ProtNLM"/>
    </source>
</evidence>
<dbReference type="Proteomes" id="UP000283426">
    <property type="component" value="Unassembled WGS sequence"/>
</dbReference>
<organism evidence="1 2">
    <name type="scientific">Odoribacter splanchnicus</name>
    <dbReference type="NCBI Taxonomy" id="28118"/>
    <lineage>
        <taxon>Bacteria</taxon>
        <taxon>Pseudomonadati</taxon>
        <taxon>Bacteroidota</taxon>
        <taxon>Bacteroidia</taxon>
        <taxon>Bacteroidales</taxon>
        <taxon>Odoribacteraceae</taxon>
        <taxon>Odoribacter</taxon>
    </lineage>
</organism>
<sequence length="512" mass="57173">MKRLVYIIVFALGLTACYDDKGSYDYHDICEVNIEGVESVYETVYRESVLEIDPTVTVTEGNIGDTTRFAYEWRANVAYNSTELIGTERILNYRVELAPRNDYVLYFRVTDRQTGVVTVATSTLKVGTAYSKGILLIGENAQGEADVQMLSMVKDTVLYKELLKNSGLPVLKNPVDIIHTGAAGNSNYIKLWVLTGSQAYSMDRKTFAGSESDVFGKLLFMDRTFDTEFVPVDIIPRVKDKAGKNGGSSYCRTVVCNNGYIFNASTLLMGGDYYNNPVNCLTSDQNTYYKAFPYLFYTLNSYSGGFLWFDVENRRFLTVKNSIAVSDLLEDQAGDPFPWNQGTTGRTLVYGENTLDVGSSNGNSFAILKDPAGAYYLYKFRAVGSGPTKLNCYTIGAGAVDFDKADFYAFSSRRTVVYYAVGATLHAYDYNKGNERHYTFDMGDPITMLYCDTAIEPNANPLYVATYNATTGGKLQKYIQGVNPDKVELEADEKSCWEGLMKIKKMSWRAVE</sequence>
<dbReference type="PROSITE" id="PS51257">
    <property type="entry name" value="PROKAR_LIPOPROTEIN"/>
    <property type="match status" value="1"/>
</dbReference>
<dbReference type="Pfam" id="PF16407">
    <property type="entry name" value="PKD_2"/>
    <property type="match status" value="1"/>
</dbReference>
<dbReference type="RefSeq" id="WP_118108607.1">
    <property type="nucleotide sequence ID" value="NZ_QRYW01000060.1"/>
</dbReference>
<name>A0A412W382_9BACT</name>
<protein>
    <recommendedName>
        <fullName evidence="3">PKD-like family protein</fullName>
    </recommendedName>
</protein>
<dbReference type="EMBL" id="QRYW01000060">
    <property type="protein sequence ID" value="RGV18193.1"/>
    <property type="molecule type" value="Genomic_DNA"/>
</dbReference>